<accession>A0A136J0J7</accession>
<feature type="chain" id="PRO_5007293346" description="Major facilitator superfamily (MFS) profile domain-containing protein" evidence="1">
    <location>
        <begin position="23"/>
        <end position="149"/>
    </location>
</feature>
<gene>
    <name evidence="2" type="ORF">Micbo1qcDRAFT_71937</name>
</gene>
<name>A0A136J0J7_9PEZI</name>
<dbReference type="InParanoid" id="A0A136J0J7"/>
<evidence type="ECO:0000256" key="1">
    <source>
        <dbReference type="SAM" id="SignalP"/>
    </source>
</evidence>
<dbReference type="AlphaFoldDB" id="A0A136J0J7"/>
<dbReference type="Proteomes" id="UP000070501">
    <property type="component" value="Unassembled WGS sequence"/>
</dbReference>
<evidence type="ECO:0000313" key="2">
    <source>
        <dbReference type="EMBL" id="KXJ90663.1"/>
    </source>
</evidence>
<organism evidence="2 3">
    <name type="scientific">Microdochium bolleyi</name>
    <dbReference type="NCBI Taxonomy" id="196109"/>
    <lineage>
        <taxon>Eukaryota</taxon>
        <taxon>Fungi</taxon>
        <taxon>Dikarya</taxon>
        <taxon>Ascomycota</taxon>
        <taxon>Pezizomycotina</taxon>
        <taxon>Sordariomycetes</taxon>
        <taxon>Xylariomycetidae</taxon>
        <taxon>Xylariales</taxon>
        <taxon>Microdochiaceae</taxon>
        <taxon>Microdochium</taxon>
    </lineage>
</organism>
<protein>
    <recommendedName>
        <fullName evidence="4">Major facilitator superfamily (MFS) profile domain-containing protein</fullName>
    </recommendedName>
</protein>
<keyword evidence="3" id="KW-1185">Reference proteome</keyword>
<reference evidence="3" key="1">
    <citation type="submission" date="2016-02" db="EMBL/GenBank/DDBJ databases">
        <title>Draft genome sequence of Microdochium bolleyi, a fungal endophyte of beachgrass.</title>
        <authorList>
            <consortium name="DOE Joint Genome Institute"/>
            <person name="David A.S."/>
            <person name="May G."/>
            <person name="Haridas S."/>
            <person name="Lim J."/>
            <person name="Wang M."/>
            <person name="Labutti K."/>
            <person name="Lipzen A."/>
            <person name="Barry K."/>
            <person name="Grigoriev I.V."/>
        </authorList>
    </citation>
    <scope>NUCLEOTIDE SEQUENCE [LARGE SCALE GENOMIC DNA]</scope>
    <source>
        <strain evidence="3">J235TASD1</strain>
    </source>
</reference>
<dbReference type="EMBL" id="KQ964252">
    <property type="protein sequence ID" value="KXJ90663.1"/>
    <property type="molecule type" value="Genomic_DNA"/>
</dbReference>
<keyword evidence="1" id="KW-0732">Signal</keyword>
<sequence>MELAGGGWRWFFFLGIAGSAVACCWYHDETGPERPGRRVLTFGSLIMRYGWFCFSNGGTCFCALQWSGVCGCTICFADMHSEMTTGHEQANTHQTLSHRRRLLCMSIKRFTSWRVFSACRGLGRARVRSRLGCVREAPTASGLSSPPRS</sequence>
<evidence type="ECO:0000313" key="3">
    <source>
        <dbReference type="Proteomes" id="UP000070501"/>
    </source>
</evidence>
<evidence type="ECO:0008006" key="4">
    <source>
        <dbReference type="Google" id="ProtNLM"/>
    </source>
</evidence>
<feature type="signal peptide" evidence="1">
    <location>
        <begin position="1"/>
        <end position="22"/>
    </location>
</feature>
<proteinExistence type="predicted"/>